<dbReference type="KEGG" id="pbd:PBOR_22735"/>
<dbReference type="Pfam" id="PF06445">
    <property type="entry name" value="GyrI-like"/>
    <property type="match status" value="1"/>
</dbReference>
<dbReference type="InterPro" id="IPR008319">
    <property type="entry name" value="GyrI-like_CCH_Lin2189-like"/>
</dbReference>
<dbReference type="Gene3D" id="3.20.80.10">
    <property type="entry name" value="Regulatory factor, effector binding domain"/>
    <property type="match status" value="1"/>
</dbReference>
<reference evidence="2" key="1">
    <citation type="submission" date="2014-08" db="EMBL/GenBank/DDBJ databases">
        <title>Comparative genomics of the Paenibacillus odorifer group.</title>
        <authorList>
            <person name="den Bakker H.C."/>
            <person name="Tsai Y.-C.Y.-C."/>
            <person name="Martin N."/>
            <person name="Korlach J."/>
            <person name="Wiedmann M."/>
        </authorList>
    </citation>
    <scope>NUCLEOTIDE SEQUENCE [LARGE SCALE GENOMIC DNA]</scope>
    <source>
        <strain evidence="2">DSM 13188</strain>
    </source>
</reference>
<dbReference type="InterPro" id="IPR029442">
    <property type="entry name" value="GyrI-like"/>
</dbReference>
<organism evidence="2 3">
    <name type="scientific">Paenibacillus borealis</name>
    <dbReference type="NCBI Taxonomy" id="160799"/>
    <lineage>
        <taxon>Bacteria</taxon>
        <taxon>Bacillati</taxon>
        <taxon>Bacillota</taxon>
        <taxon>Bacilli</taxon>
        <taxon>Bacillales</taxon>
        <taxon>Paenibacillaceae</taxon>
        <taxon>Paenibacillus</taxon>
    </lineage>
</organism>
<name>A0A089LJW3_PAEBO</name>
<dbReference type="SUPFAM" id="SSF55136">
    <property type="entry name" value="Probable bacterial effector-binding domain"/>
    <property type="match status" value="1"/>
</dbReference>
<sequence>MKIEWRKQDKALYLPAAEPALIQVPAYNYFILQGEGNPNAAPFAEAVGVLYSLSYAIKMLPKKGPEPDGYSDYTVYPLEGVWDLSEAGRKKAVLDKDELVYTLMIRQPDFVTPELAAEVLEKVKRSKPHPLLHKAAFDSFEDGLSVQMLHIGSYDDEPHSFARMEQYCADQGLQRISLLHREIYISDARKVSPEKLKTVLRFKVFMKD</sequence>
<dbReference type="InterPro" id="IPR011256">
    <property type="entry name" value="Reg_factor_effector_dom_sf"/>
</dbReference>
<dbReference type="OrthoDB" id="4772335at2"/>
<dbReference type="Proteomes" id="UP000029518">
    <property type="component" value="Chromosome"/>
</dbReference>
<protein>
    <recommendedName>
        <fullName evidence="1">GyrI-like small molecule binding domain-containing protein</fullName>
    </recommendedName>
</protein>
<evidence type="ECO:0000259" key="1">
    <source>
        <dbReference type="Pfam" id="PF06445"/>
    </source>
</evidence>
<dbReference type="EMBL" id="CP009285">
    <property type="protein sequence ID" value="AIQ59443.1"/>
    <property type="molecule type" value="Genomic_DNA"/>
</dbReference>
<feature type="domain" description="GyrI-like small molecule binding" evidence="1">
    <location>
        <begin position="18"/>
        <end position="200"/>
    </location>
</feature>
<dbReference type="HOGENOM" id="CLU_083625_0_0_9"/>
<evidence type="ECO:0000313" key="3">
    <source>
        <dbReference type="Proteomes" id="UP000029518"/>
    </source>
</evidence>
<dbReference type="RefSeq" id="WP_042215330.1">
    <property type="nucleotide sequence ID" value="NZ_CP009285.1"/>
</dbReference>
<evidence type="ECO:0000313" key="2">
    <source>
        <dbReference type="EMBL" id="AIQ59443.1"/>
    </source>
</evidence>
<accession>A0A089LJW3</accession>
<dbReference type="AlphaFoldDB" id="A0A089LJW3"/>
<gene>
    <name evidence="2" type="ORF">PBOR_22735</name>
</gene>
<proteinExistence type="predicted"/>
<dbReference type="PIRSF" id="PIRSF031644">
    <property type="entry name" value="UCP031644"/>
    <property type="match status" value="1"/>
</dbReference>
<keyword evidence="3" id="KW-1185">Reference proteome</keyword>